<dbReference type="InterPro" id="IPR036465">
    <property type="entry name" value="vWFA_dom_sf"/>
</dbReference>
<gene>
    <name evidence="1" type="ORF">FDT80_16620</name>
</gene>
<keyword evidence="2" id="KW-1185">Reference proteome</keyword>
<dbReference type="Proteomes" id="UP000309550">
    <property type="component" value="Unassembled WGS sequence"/>
</dbReference>
<evidence type="ECO:0000313" key="1">
    <source>
        <dbReference type="EMBL" id="TMM50931.1"/>
    </source>
</evidence>
<protein>
    <submittedName>
        <fullName evidence="1">DUF1194 domain-containing protein</fullName>
    </submittedName>
</protein>
<proteinExistence type="predicted"/>
<comment type="caution">
    <text evidence="1">The sequence shown here is derived from an EMBL/GenBank/DDBJ whole genome shotgun (WGS) entry which is preliminary data.</text>
</comment>
<dbReference type="InterPro" id="IPR010607">
    <property type="entry name" value="DUF1194"/>
</dbReference>
<dbReference type="OrthoDB" id="9792179at2"/>
<reference evidence="1 2" key="1">
    <citation type="submission" date="2019-05" db="EMBL/GenBank/DDBJ databases">
        <title>Sulfitobacter sabulilitoris sp. nov., isolated from a marine sand.</title>
        <authorList>
            <person name="Yoon J.-H."/>
        </authorList>
    </citation>
    <scope>NUCLEOTIDE SEQUENCE [LARGE SCALE GENOMIC DNA]</scope>
    <source>
        <strain evidence="1 2">HSMS-29</strain>
    </source>
</reference>
<accession>A0A5S3PBI4</accession>
<dbReference type="EMBL" id="VANS01000005">
    <property type="protein sequence ID" value="TMM50931.1"/>
    <property type="molecule type" value="Genomic_DNA"/>
</dbReference>
<dbReference type="Pfam" id="PF06707">
    <property type="entry name" value="DUF1194"/>
    <property type="match status" value="1"/>
</dbReference>
<sequence>MAMDVSSSVDSEEDRLQRGGLVAALTAPEVREAFFASDLPVALAIYEWSGRYNQELLLDWTMIDSPRALVEAAETVAASRRSHNDFPTAMGYALGYGAGVLSRAPQCLSKTLDMAGDGQNNEGFGPAAAYAEFPFADVTVNGLVVNAADYEAEVGLIAFYKGQVMRGPGAFVEVAQGFDDYERAMRRKLERELAPPVLGMDEAPAPAPKG</sequence>
<name>A0A5S3PBI4_9RHOB</name>
<dbReference type="SUPFAM" id="SSF53300">
    <property type="entry name" value="vWA-like"/>
    <property type="match status" value="1"/>
</dbReference>
<evidence type="ECO:0000313" key="2">
    <source>
        <dbReference type="Proteomes" id="UP000309550"/>
    </source>
</evidence>
<dbReference type="AlphaFoldDB" id="A0A5S3PBI4"/>
<organism evidence="1 2">
    <name type="scientific">Sulfitobacter sabulilitoris</name>
    <dbReference type="NCBI Taxonomy" id="2562655"/>
    <lineage>
        <taxon>Bacteria</taxon>
        <taxon>Pseudomonadati</taxon>
        <taxon>Pseudomonadota</taxon>
        <taxon>Alphaproteobacteria</taxon>
        <taxon>Rhodobacterales</taxon>
        <taxon>Roseobacteraceae</taxon>
        <taxon>Sulfitobacter</taxon>
    </lineage>
</organism>